<dbReference type="Pfam" id="PF01963">
    <property type="entry name" value="TraB_PrgY_gumN"/>
    <property type="match status" value="1"/>
</dbReference>
<dbReference type="CDD" id="cd14789">
    <property type="entry name" value="Tiki"/>
    <property type="match status" value="1"/>
</dbReference>
<keyword evidence="3" id="KW-1185">Reference proteome</keyword>
<feature type="chain" id="PRO_5015572532" evidence="1">
    <location>
        <begin position="22"/>
        <end position="316"/>
    </location>
</feature>
<dbReference type="PANTHER" id="PTHR40590:SF1">
    <property type="entry name" value="CYTOPLASMIC PROTEIN"/>
    <property type="match status" value="1"/>
</dbReference>
<reference evidence="2 3" key="1">
    <citation type="submission" date="2017-12" db="EMBL/GenBank/DDBJ databases">
        <authorList>
            <person name="Hurst M.R.H."/>
        </authorList>
    </citation>
    <scope>NUCLEOTIDE SEQUENCE [LARGE SCALE GENOMIC DNA]</scope>
    <source>
        <strain evidence="2 3">SY-3-19</strain>
    </source>
</reference>
<feature type="signal peptide" evidence="1">
    <location>
        <begin position="1"/>
        <end position="21"/>
    </location>
</feature>
<keyword evidence="1" id="KW-0732">Signal</keyword>
<evidence type="ECO:0000313" key="2">
    <source>
        <dbReference type="EMBL" id="PQA88686.1"/>
    </source>
</evidence>
<protein>
    <submittedName>
        <fullName evidence="2">TraB/GumN family protein</fullName>
    </submittedName>
</protein>
<evidence type="ECO:0000313" key="3">
    <source>
        <dbReference type="Proteomes" id="UP000239504"/>
    </source>
</evidence>
<gene>
    <name evidence="2" type="ORF">CW354_10465</name>
</gene>
<dbReference type="PANTHER" id="PTHR40590">
    <property type="entry name" value="CYTOPLASMIC PROTEIN-RELATED"/>
    <property type="match status" value="1"/>
</dbReference>
<dbReference type="AlphaFoldDB" id="A0A2S7K865"/>
<proteinExistence type="predicted"/>
<dbReference type="RefSeq" id="WP_104829928.1">
    <property type="nucleotide sequence ID" value="NZ_PJCH01000005.1"/>
</dbReference>
<dbReference type="InterPro" id="IPR047111">
    <property type="entry name" value="YbaP-like"/>
</dbReference>
<name>A0A2S7K865_9PROT</name>
<dbReference type="EMBL" id="PJCH01000005">
    <property type="protein sequence ID" value="PQA88686.1"/>
    <property type="molecule type" value="Genomic_DNA"/>
</dbReference>
<evidence type="ECO:0000256" key="1">
    <source>
        <dbReference type="SAM" id="SignalP"/>
    </source>
</evidence>
<dbReference type="Proteomes" id="UP000239504">
    <property type="component" value="Unassembled WGS sequence"/>
</dbReference>
<sequence>MKFFIAAATALTMGLGPLAGAAGETPETKENILEVETAAPAMWRVRDADSDYILFGTFHILPPGLDWRREALNEAFAEADVVYFEVEADTRDAEAKTLNTIMTQGFNKAGVTLSGMLEKKDAQKLREIASEVNLPFAAIDTMRPWNAFLSLSVQFIIDQGFDPSHGADSVLTKEAKAAGKEVRFFETIEEQLALFTTLDPETEKNLLILTIRDWDKQAAAFDDLFRAWAQADVDLIDTDMNEDMREKAPAVYERLIAERNRNWAEQLDAVLKAESGKGFVAVGAGHLVGGKDSVPALLKEMGYEVTRYGAEAANDN</sequence>
<dbReference type="InterPro" id="IPR002816">
    <property type="entry name" value="TraB/PrgY/GumN_fam"/>
</dbReference>
<dbReference type="OrthoDB" id="9806326at2"/>
<comment type="caution">
    <text evidence="2">The sequence shown here is derived from an EMBL/GenBank/DDBJ whole genome shotgun (WGS) entry which is preliminary data.</text>
</comment>
<accession>A0A2S7K865</accession>
<organism evidence="2 3">
    <name type="scientific">Hyphococcus luteus</name>
    <dbReference type="NCBI Taxonomy" id="2058213"/>
    <lineage>
        <taxon>Bacteria</taxon>
        <taxon>Pseudomonadati</taxon>
        <taxon>Pseudomonadota</taxon>
        <taxon>Alphaproteobacteria</taxon>
        <taxon>Parvularculales</taxon>
        <taxon>Parvularculaceae</taxon>
        <taxon>Hyphococcus</taxon>
    </lineage>
</organism>